<keyword evidence="2" id="KW-0238">DNA-binding</keyword>
<keyword evidence="6" id="KW-1185">Reference proteome</keyword>
<dbReference type="AlphaFoldDB" id="A0A9J6QWX0"/>
<dbReference type="GO" id="GO:0003700">
    <property type="term" value="F:DNA-binding transcription factor activity"/>
    <property type="evidence" value="ECO:0007669"/>
    <property type="project" value="InterPro"/>
</dbReference>
<dbReference type="GO" id="GO:0003677">
    <property type="term" value="F:DNA binding"/>
    <property type="evidence" value="ECO:0007669"/>
    <property type="project" value="UniProtKB-KW"/>
</dbReference>
<dbReference type="Proteomes" id="UP001065549">
    <property type="component" value="Unassembled WGS sequence"/>
</dbReference>
<evidence type="ECO:0000256" key="2">
    <source>
        <dbReference type="ARBA" id="ARBA00023125"/>
    </source>
</evidence>
<proteinExistence type="predicted"/>
<name>A0A9J6QWX0_9FIRM</name>
<dbReference type="PROSITE" id="PS01117">
    <property type="entry name" value="HTH_MARR_1"/>
    <property type="match status" value="1"/>
</dbReference>
<dbReference type="PROSITE" id="PS50995">
    <property type="entry name" value="HTH_MARR_2"/>
    <property type="match status" value="1"/>
</dbReference>
<evidence type="ECO:0000313" key="6">
    <source>
        <dbReference type="Proteomes" id="UP001065549"/>
    </source>
</evidence>
<keyword evidence="3" id="KW-0804">Transcription</keyword>
<keyword evidence="1" id="KW-0805">Transcription regulation</keyword>
<dbReference type="SUPFAM" id="SSF46785">
    <property type="entry name" value="Winged helix' DNA-binding domain"/>
    <property type="match status" value="1"/>
</dbReference>
<dbReference type="PRINTS" id="PR00598">
    <property type="entry name" value="HTHMARR"/>
</dbReference>
<dbReference type="PANTHER" id="PTHR42756:SF1">
    <property type="entry name" value="TRANSCRIPTIONAL REPRESSOR OF EMRAB OPERON"/>
    <property type="match status" value="1"/>
</dbReference>
<dbReference type="EMBL" id="JAOSHN010000007">
    <property type="protein sequence ID" value="MCU7379989.1"/>
    <property type="molecule type" value="Genomic_DNA"/>
</dbReference>
<evidence type="ECO:0000259" key="4">
    <source>
        <dbReference type="PROSITE" id="PS50995"/>
    </source>
</evidence>
<reference evidence="5" key="1">
    <citation type="submission" date="2022-09" db="EMBL/GenBank/DDBJ databases">
        <title>Culturomic study of gut microbiota in children with autism spectrum disorder.</title>
        <authorList>
            <person name="Efimov B.A."/>
            <person name="Chaplin A.V."/>
            <person name="Sokolova S.R."/>
            <person name="Pikina A.P."/>
            <person name="Korzhanova M."/>
            <person name="Belova V."/>
            <person name="Korostin D."/>
        </authorList>
    </citation>
    <scope>NUCLEOTIDE SEQUENCE</scope>
    <source>
        <strain evidence="5">ASD5510</strain>
    </source>
</reference>
<evidence type="ECO:0000313" key="5">
    <source>
        <dbReference type="EMBL" id="MCU7379989.1"/>
    </source>
</evidence>
<dbReference type="RefSeq" id="WP_148394646.1">
    <property type="nucleotide sequence ID" value="NZ_JAOSHN010000007.1"/>
</dbReference>
<accession>A0A9J6QWX0</accession>
<dbReference type="Gene3D" id="1.10.10.10">
    <property type="entry name" value="Winged helix-like DNA-binding domain superfamily/Winged helix DNA-binding domain"/>
    <property type="match status" value="1"/>
</dbReference>
<dbReference type="InterPro" id="IPR000835">
    <property type="entry name" value="HTH_MarR-typ"/>
</dbReference>
<comment type="caution">
    <text evidence="5">The sequence shown here is derived from an EMBL/GenBank/DDBJ whole genome shotgun (WGS) entry which is preliminary data.</text>
</comment>
<gene>
    <name evidence="5" type="ORF">OBO34_16740</name>
</gene>
<dbReference type="InterPro" id="IPR036390">
    <property type="entry name" value="WH_DNA-bd_sf"/>
</dbReference>
<protein>
    <submittedName>
        <fullName evidence="5">MarR family transcriptional regulator</fullName>
    </submittedName>
</protein>
<dbReference type="InterPro" id="IPR023187">
    <property type="entry name" value="Tscrpt_reg_MarR-type_CS"/>
</dbReference>
<evidence type="ECO:0000256" key="3">
    <source>
        <dbReference type="ARBA" id="ARBA00023163"/>
    </source>
</evidence>
<feature type="domain" description="HTH marR-type" evidence="4">
    <location>
        <begin position="5"/>
        <end position="138"/>
    </location>
</feature>
<organism evidence="5 6">
    <name type="scientific">Hominibacterium faecale</name>
    <dbReference type="NCBI Taxonomy" id="2839743"/>
    <lineage>
        <taxon>Bacteria</taxon>
        <taxon>Bacillati</taxon>
        <taxon>Bacillota</taxon>
        <taxon>Clostridia</taxon>
        <taxon>Peptostreptococcales</taxon>
        <taxon>Anaerovoracaceae</taxon>
        <taxon>Hominibacterium</taxon>
    </lineage>
</organism>
<dbReference type="Pfam" id="PF12802">
    <property type="entry name" value="MarR_2"/>
    <property type="match status" value="1"/>
</dbReference>
<dbReference type="InterPro" id="IPR036388">
    <property type="entry name" value="WH-like_DNA-bd_sf"/>
</dbReference>
<dbReference type="PANTHER" id="PTHR42756">
    <property type="entry name" value="TRANSCRIPTIONAL REGULATOR, MARR"/>
    <property type="match status" value="1"/>
</dbReference>
<sequence>MQRNRTELNAIIYRINKLLKMQTQDAVRKFGITTDQWIVLGRIYNSEENMNQKMLAESCFKEKAAITRILDILEKQGLLERRDSPADRREYLIYITKKGRELYEQSLVEIEKLEGYVNETFSKGELKEIMTLLARLEKALMTWN</sequence>
<evidence type="ECO:0000256" key="1">
    <source>
        <dbReference type="ARBA" id="ARBA00023015"/>
    </source>
</evidence>
<dbReference type="SMART" id="SM00347">
    <property type="entry name" value="HTH_MARR"/>
    <property type="match status" value="1"/>
</dbReference>